<dbReference type="EMBL" id="MWML01000462">
    <property type="protein sequence ID" value="TCG03248.1"/>
    <property type="molecule type" value="Genomic_DNA"/>
</dbReference>
<dbReference type="Proteomes" id="UP000294200">
    <property type="component" value="Unassembled WGS sequence"/>
</dbReference>
<evidence type="ECO:0000313" key="2">
    <source>
        <dbReference type="EMBL" id="TCG03248.1"/>
    </source>
</evidence>
<organism evidence="2 3">
    <name type="scientific">Paraburkholderia steynii</name>
    <dbReference type="NCBI Taxonomy" id="1245441"/>
    <lineage>
        <taxon>Bacteria</taxon>
        <taxon>Pseudomonadati</taxon>
        <taxon>Pseudomonadota</taxon>
        <taxon>Betaproteobacteria</taxon>
        <taxon>Burkholderiales</taxon>
        <taxon>Burkholderiaceae</taxon>
        <taxon>Paraburkholderia</taxon>
    </lineage>
</organism>
<comment type="caution">
    <text evidence="2">The sequence shown here is derived from an EMBL/GenBank/DDBJ whole genome shotgun (WGS) entry which is preliminary data.</text>
</comment>
<keyword evidence="1" id="KW-0175">Coiled coil</keyword>
<gene>
    <name evidence="2" type="ORF">BZM27_49880</name>
</gene>
<feature type="non-terminal residue" evidence="2">
    <location>
        <position position="114"/>
    </location>
</feature>
<accession>A0A4V2NG21</accession>
<protein>
    <submittedName>
        <fullName evidence="2">Uncharacterized protein</fullName>
    </submittedName>
</protein>
<keyword evidence="3" id="KW-1185">Reference proteome</keyword>
<evidence type="ECO:0000256" key="1">
    <source>
        <dbReference type="SAM" id="Coils"/>
    </source>
</evidence>
<proteinExistence type="predicted"/>
<reference evidence="2 3" key="1">
    <citation type="submission" date="2017-02" db="EMBL/GenBank/DDBJ databases">
        <title>Paraburkholderia sophoroidis sp. nov. and Paraburkholderia steynii sp. nov. rhizobial symbionts of the fynbos legume Hypocalyptus sophoroides.</title>
        <authorList>
            <person name="Steenkamp E.T."/>
            <person name="Beukes C.W."/>
            <person name="Van Zyl E."/>
            <person name="Avontuur J."/>
            <person name="Chan W.Y."/>
            <person name="Hassen A."/>
            <person name="Palmer M."/>
            <person name="Mthombeni L."/>
            <person name="Phalane F."/>
            <person name="Sereme K."/>
            <person name="Venter S.N."/>
        </authorList>
    </citation>
    <scope>NUCLEOTIDE SEQUENCE [LARGE SCALE GENOMIC DNA]</scope>
    <source>
        <strain evidence="2 3">HC1.1ba</strain>
    </source>
</reference>
<evidence type="ECO:0000313" key="3">
    <source>
        <dbReference type="Proteomes" id="UP000294200"/>
    </source>
</evidence>
<feature type="coiled-coil region" evidence="1">
    <location>
        <begin position="6"/>
        <end position="99"/>
    </location>
</feature>
<name>A0A4V2NG21_9BURK</name>
<dbReference type="AlphaFoldDB" id="A0A4V2NG21"/>
<sequence>MRLLDVEEKERLVEEFRASLEHWEADDEDSNEGPGEPVDLRTLLAEMAVLKNEVRLESRQFKSALEELRSFGETLREHNERLTRDLERAREQATVARARPSAACCWGMLDLRSA</sequence>